<dbReference type="EMBL" id="FQYL01000002">
    <property type="protein sequence ID" value="SHI50214.1"/>
    <property type="molecule type" value="Genomic_DNA"/>
</dbReference>
<dbReference type="Proteomes" id="UP000184390">
    <property type="component" value="Unassembled WGS sequence"/>
</dbReference>
<keyword evidence="2" id="KW-1185">Reference proteome</keyword>
<dbReference type="RefSeq" id="WP_073451514.1">
    <property type="nucleotide sequence ID" value="NZ_BDIO01000006.1"/>
</dbReference>
<comment type="caution">
    <text evidence="1">The sequence shown here is derived from an EMBL/GenBank/DDBJ whole genome shotgun (WGS) entry which is preliminary data.</text>
</comment>
<sequence length="111" mass="12118">MTPSITSRDVQLKSFKKARLGPRYVVEDVDATMARAEQALRAWEARRAPTLMASMSAASGGAGILTAAQLLSAVFNPLWMPLRAGYDQDEVDEYLDEVVDALKAWESGASR</sequence>
<dbReference type="Gene3D" id="6.10.250.660">
    <property type="match status" value="1"/>
</dbReference>
<protein>
    <submittedName>
        <fullName evidence="1">DivIVA domain-containing protein</fullName>
    </submittedName>
</protein>
<evidence type="ECO:0000313" key="2">
    <source>
        <dbReference type="Proteomes" id="UP000184390"/>
    </source>
</evidence>
<reference evidence="1 2" key="1">
    <citation type="submission" date="2016-11" db="EMBL/GenBank/DDBJ databases">
        <authorList>
            <person name="Varghese N."/>
            <person name="Submissions S."/>
        </authorList>
    </citation>
    <scope>NUCLEOTIDE SEQUENCE [LARGE SCALE GENOMIC DNA]</scope>
    <source>
        <strain evidence="1 2">PA</strain>
    </source>
</reference>
<organism evidence="1 2">
    <name type="scientific">Actinomyces denticolens</name>
    <dbReference type="NCBI Taxonomy" id="52767"/>
    <lineage>
        <taxon>Bacteria</taxon>
        <taxon>Bacillati</taxon>
        <taxon>Actinomycetota</taxon>
        <taxon>Actinomycetes</taxon>
        <taxon>Actinomycetales</taxon>
        <taxon>Actinomycetaceae</taxon>
        <taxon>Actinomyces</taxon>
    </lineage>
</organism>
<evidence type="ECO:0000313" key="1">
    <source>
        <dbReference type="EMBL" id="SHI50214.1"/>
    </source>
</evidence>
<gene>
    <name evidence="1" type="ORF">SAMN05216246_102290</name>
</gene>
<proteinExistence type="predicted"/>
<accession>A0ABY1I2I1</accession>
<dbReference type="NCBIfam" id="TIGR03544">
    <property type="entry name" value="DivI1A_domain"/>
    <property type="match status" value="1"/>
</dbReference>
<dbReference type="InterPro" id="IPR019933">
    <property type="entry name" value="DivIVA_domain"/>
</dbReference>
<name>A0ABY1I2I1_9ACTO</name>